<name>V2UAU1_9GAMM</name>
<dbReference type="Proteomes" id="UP000018415">
    <property type="component" value="Unassembled WGS sequence"/>
</dbReference>
<evidence type="ECO:0000313" key="1">
    <source>
        <dbReference type="EMBL" id="ESK47587.1"/>
    </source>
</evidence>
<dbReference type="InterPro" id="IPR007833">
    <property type="entry name" value="Capsule_polysaccharide_synth"/>
</dbReference>
<dbReference type="PATRIC" id="fig|1341679.3.peg.2144"/>
<dbReference type="GO" id="GO:0015774">
    <property type="term" value="P:polysaccharide transport"/>
    <property type="evidence" value="ECO:0007669"/>
    <property type="project" value="InterPro"/>
</dbReference>
<dbReference type="InterPro" id="IPR043148">
    <property type="entry name" value="TagF_C"/>
</dbReference>
<dbReference type="AlphaFoldDB" id="V2UAU1"/>
<dbReference type="Pfam" id="PF05159">
    <property type="entry name" value="Capsule_synth"/>
    <property type="match status" value="1"/>
</dbReference>
<proteinExistence type="predicted"/>
<organism evidence="1 2">
    <name type="scientific">Acinetobacter indicus CIP 110367</name>
    <dbReference type="NCBI Taxonomy" id="1341679"/>
    <lineage>
        <taxon>Bacteria</taxon>
        <taxon>Pseudomonadati</taxon>
        <taxon>Pseudomonadota</taxon>
        <taxon>Gammaproteobacteria</taxon>
        <taxon>Moraxellales</taxon>
        <taxon>Moraxellaceae</taxon>
        <taxon>Acinetobacter</taxon>
    </lineage>
</organism>
<evidence type="ECO:0000313" key="2">
    <source>
        <dbReference type="Proteomes" id="UP000018415"/>
    </source>
</evidence>
<protein>
    <recommendedName>
        <fullName evidence="3">Capsule polysaccharide biosynthesis protein</fullName>
    </recommendedName>
</protein>
<dbReference type="OrthoDB" id="6713140at2"/>
<gene>
    <name evidence="1" type="ORF">P253_02202</name>
</gene>
<dbReference type="Gene3D" id="3.40.50.12580">
    <property type="match status" value="1"/>
</dbReference>
<evidence type="ECO:0008006" key="3">
    <source>
        <dbReference type="Google" id="ProtNLM"/>
    </source>
</evidence>
<comment type="caution">
    <text evidence="1">The sequence shown here is derived from an EMBL/GenBank/DDBJ whole genome shotgun (WGS) entry which is preliminary data.</text>
</comment>
<reference evidence="1 2" key="1">
    <citation type="submission" date="2013-10" db="EMBL/GenBank/DDBJ databases">
        <title>The Genome Sequence of Acinetobacter indicus CIP 110367.</title>
        <authorList>
            <consortium name="The Broad Institute Genomics Platform"/>
            <consortium name="The Broad Institute Genome Sequencing Center for Infectious Disease"/>
            <person name="Cerqueira G."/>
            <person name="Feldgarden M."/>
            <person name="Courvalin P."/>
            <person name="Grillot-Courvalin C."/>
            <person name="Clermont D."/>
            <person name="Rocha E."/>
            <person name="Yoon E.-J."/>
            <person name="Nemec A."/>
            <person name="Young S.K."/>
            <person name="Zeng Q."/>
            <person name="Gargeya S."/>
            <person name="Fitzgerald M."/>
            <person name="Abouelleil A."/>
            <person name="Alvarado L."/>
            <person name="Berlin A.M."/>
            <person name="Chapman S.B."/>
            <person name="Gainer-Dewar J."/>
            <person name="Goldberg J."/>
            <person name="Gnerre S."/>
            <person name="Griggs A."/>
            <person name="Gujja S."/>
            <person name="Hansen M."/>
            <person name="Howarth C."/>
            <person name="Imamovic A."/>
            <person name="Ireland A."/>
            <person name="Larimer J."/>
            <person name="McCowan C."/>
            <person name="Murphy C."/>
            <person name="Pearson M."/>
            <person name="Poon T.W."/>
            <person name="Priest M."/>
            <person name="Roberts A."/>
            <person name="Saif S."/>
            <person name="Shea T."/>
            <person name="Sykes S."/>
            <person name="Wortman J."/>
            <person name="Nusbaum C."/>
            <person name="Birren B."/>
        </authorList>
    </citation>
    <scope>NUCLEOTIDE SEQUENCE [LARGE SCALE GENOMIC DNA]</scope>
    <source>
        <strain evidence="1 2">CIP 110367</strain>
    </source>
</reference>
<accession>V2UAU1</accession>
<dbReference type="RefSeq" id="WP_016658635.1">
    <property type="nucleotide sequence ID" value="NZ_BBSF01000016.1"/>
</dbReference>
<dbReference type="eggNOG" id="ENOG5032YIF">
    <property type="taxonomic scope" value="Bacteria"/>
</dbReference>
<sequence length="387" mass="45135">MNKFIFEYPKDWVKMADSQNIAFLNNINLCLIELNQLVSSIPVGYPSYGIARPHTEGPYLSFHSYNNPEGVWSYKEAPIKGLYSIDPKGYGGWSDIAKNPAKYQHEINNIANYDEILQPFINQLKQGISKYKQSKTKLTFEGDFILFALQVRTDSVADHAYLDVVDVIERISELAIQYKKRVVIKLHPKCDSELLKSLVFKLSYNNKWIFISNGDITQLIQMSKCVLACNSGVSLESLLLNKKVYCFGESEWFSITNKIKALDQVEDIFVNYDLDYNLSIYQKKYLAFLLSKYWVGYNGKAEIKRKLEVIIDENKFIKQNIDIEEESILNILNAQEDYMKRVKRVVLIERDFEGQKNLLKHLRSNPFYLIFYFMKFNFLKLKGKLNI</sequence>
<keyword evidence="2" id="KW-1185">Reference proteome</keyword>
<dbReference type="EMBL" id="AYET01000005">
    <property type="protein sequence ID" value="ESK47587.1"/>
    <property type="molecule type" value="Genomic_DNA"/>
</dbReference>
<dbReference type="HOGENOM" id="CLU_712954_0_0_6"/>
<dbReference type="GO" id="GO:0000271">
    <property type="term" value="P:polysaccharide biosynthetic process"/>
    <property type="evidence" value="ECO:0007669"/>
    <property type="project" value="InterPro"/>
</dbReference>